<feature type="region of interest" description="Disordered" evidence="2">
    <location>
        <begin position="37"/>
        <end position="72"/>
    </location>
</feature>
<name>A0AAW2BJ49_9ROSI</name>
<dbReference type="GO" id="GO:0034599">
    <property type="term" value="P:cellular response to oxidative stress"/>
    <property type="evidence" value="ECO:0007669"/>
    <property type="project" value="InterPro"/>
</dbReference>
<protein>
    <submittedName>
        <fullName evidence="3">Uncharacterized protein</fullName>
    </submittedName>
</protein>
<dbReference type="Gene3D" id="1.10.520.10">
    <property type="match status" value="1"/>
</dbReference>
<sequence>MAFGWYLRCEDEDRRTVWTIRHPELAGVVAVEITGGPEIPFHPGRPDKTELPPEGRLPNATKGKMPQGAFWI</sequence>
<dbReference type="AlphaFoldDB" id="A0AAW2BJ49"/>
<dbReference type="GO" id="GO:0004601">
    <property type="term" value="F:peroxidase activity"/>
    <property type="evidence" value="ECO:0007669"/>
    <property type="project" value="InterPro"/>
</dbReference>
<evidence type="ECO:0000256" key="2">
    <source>
        <dbReference type="SAM" id="MobiDB-lite"/>
    </source>
</evidence>
<evidence type="ECO:0000313" key="4">
    <source>
        <dbReference type="Proteomes" id="UP001459277"/>
    </source>
</evidence>
<gene>
    <name evidence="3" type="ORF">SO802_030389</name>
</gene>
<feature type="compositionally biased region" description="Basic and acidic residues" evidence="2">
    <location>
        <begin position="44"/>
        <end position="53"/>
    </location>
</feature>
<evidence type="ECO:0000256" key="1">
    <source>
        <dbReference type="ARBA" id="ARBA00023002"/>
    </source>
</evidence>
<dbReference type="InterPro" id="IPR010255">
    <property type="entry name" value="Haem_peroxidase_sf"/>
</dbReference>
<accession>A0AAW2BJ49</accession>
<dbReference type="GO" id="GO:0042744">
    <property type="term" value="P:hydrogen peroxide catabolic process"/>
    <property type="evidence" value="ECO:0007669"/>
    <property type="project" value="TreeGrafter"/>
</dbReference>
<dbReference type="GO" id="GO:0020037">
    <property type="term" value="F:heme binding"/>
    <property type="evidence" value="ECO:0007669"/>
    <property type="project" value="InterPro"/>
</dbReference>
<comment type="caution">
    <text evidence="3">The sequence shown here is derived from an EMBL/GenBank/DDBJ whole genome shotgun (WGS) entry which is preliminary data.</text>
</comment>
<reference evidence="3 4" key="1">
    <citation type="submission" date="2024-01" db="EMBL/GenBank/DDBJ databases">
        <title>A telomere-to-telomere, gap-free genome of sweet tea (Lithocarpus litseifolius).</title>
        <authorList>
            <person name="Zhou J."/>
        </authorList>
    </citation>
    <scope>NUCLEOTIDE SEQUENCE [LARGE SCALE GENOMIC DNA]</scope>
    <source>
        <strain evidence="3">Zhou-2022a</strain>
        <tissue evidence="3">Leaf</tissue>
    </source>
</reference>
<dbReference type="InterPro" id="IPR044831">
    <property type="entry name" value="Ccp1-like"/>
</dbReference>
<dbReference type="Proteomes" id="UP001459277">
    <property type="component" value="Unassembled WGS sequence"/>
</dbReference>
<dbReference type="GO" id="GO:0009507">
    <property type="term" value="C:chloroplast"/>
    <property type="evidence" value="ECO:0007669"/>
    <property type="project" value="TreeGrafter"/>
</dbReference>
<proteinExistence type="predicted"/>
<dbReference type="PANTHER" id="PTHR31356">
    <property type="entry name" value="THYLAKOID LUMENAL 29 KDA PROTEIN, CHLOROPLASTIC-RELATED"/>
    <property type="match status" value="1"/>
</dbReference>
<keyword evidence="1" id="KW-0560">Oxidoreductase</keyword>
<dbReference type="PRINTS" id="PR00459">
    <property type="entry name" value="ASPEROXIDASE"/>
</dbReference>
<evidence type="ECO:0000313" key="3">
    <source>
        <dbReference type="EMBL" id="KAK9985438.1"/>
    </source>
</evidence>
<dbReference type="EMBL" id="JAZDWU010000011">
    <property type="protein sequence ID" value="KAK9985438.1"/>
    <property type="molecule type" value="Genomic_DNA"/>
</dbReference>
<dbReference type="PANTHER" id="PTHR31356:SF35">
    <property type="entry name" value="L-ASCORBATE PEROXIDASE 2, CYTOSOLIC"/>
    <property type="match status" value="1"/>
</dbReference>
<keyword evidence="4" id="KW-1185">Reference proteome</keyword>
<dbReference type="SUPFAM" id="SSF48113">
    <property type="entry name" value="Heme-dependent peroxidases"/>
    <property type="match status" value="1"/>
</dbReference>
<dbReference type="GO" id="GO:0000302">
    <property type="term" value="P:response to reactive oxygen species"/>
    <property type="evidence" value="ECO:0007669"/>
    <property type="project" value="TreeGrafter"/>
</dbReference>
<organism evidence="3 4">
    <name type="scientific">Lithocarpus litseifolius</name>
    <dbReference type="NCBI Taxonomy" id="425828"/>
    <lineage>
        <taxon>Eukaryota</taxon>
        <taxon>Viridiplantae</taxon>
        <taxon>Streptophyta</taxon>
        <taxon>Embryophyta</taxon>
        <taxon>Tracheophyta</taxon>
        <taxon>Spermatophyta</taxon>
        <taxon>Magnoliopsida</taxon>
        <taxon>eudicotyledons</taxon>
        <taxon>Gunneridae</taxon>
        <taxon>Pentapetalae</taxon>
        <taxon>rosids</taxon>
        <taxon>fabids</taxon>
        <taxon>Fagales</taxon>
        <taxon>Fagaceae</taxon>
        <taxon>Lithocarpus</taxon>
    </lineage>
</organism>
<dbReference type="InterPro" id="IPR002207">
    <property type="entry name" value="Peroxidase_I"/>
</dbReference>